<feature type="non-terminal residue" evidence="2">
    <location>
        <position position="239"/>
    </location>
</feature>
<organism evidence="2 3">
    <name type="scientific">Meganyctiphanes norvegica</name>
    <name type="common">Northern krill</name>
    <name type="synonym">Thysanopoda norvegica</name>
    <dbReference type="NCBI Taxonomy" id="48144"/>
    <lineage>
        <taxon>Eukaryota</taxon>
        <taxon>Metazoa</taxon>
        <taxon>Ecdysozoa</taxon>
        <taxon>Arthropoda</taxon>
        <taxon>Crustacea</taxon>
        <taxon>Multicrustacea</taxon>
        <taxon>Malacostraca</taxon>
        <taxon>Eumalacostraca</taxon>
        <taxon>Eucarida</taxon>
        <taxon>Euphausiacea</taxon>
        <taxon>Euphausiidae</taxon>
        <taxon>Meganyctiphanes</taxon>
    </lineage>
</organism>
<reference evidence="2 3" key="1">
    <citation type="submission" date="2024-05" db="EMBL/GenBank/DDBJ databases">
        <authorList>
            <person name="Wallberg A."/>
        </authorList>
    </citation>
    <scope>NUCLEOTIDE SEQUENCE [LARGE SCALE GENOMIC DNA]</scope>
</reference>
<protein>
    <submittedName>
        <fullName evidence="2">Uncharacterized protein</fullName>
    </submittedName>
</protein>
<dbReference type="GO" id="GO:0016020">
    <property type="term" value="C:membrane"/>
    <property type="evidence" value="ECO:0007669"/>
    <property type="project" value="TreeGrafter"/>
</dbReference>
<dbReference type="EMBL" id="CAXKWB010005842">
    <property type="protein sequence ID" value="CAL4080129.1"/>
    <property type="molecule type" value="Genomic_DNA"/>
</dbReference>
<feature type="transmembrane region" description="Helical" evidence="1">
    <location>
        <begin position="6"/>
        <end position="23"/>
    </location>
</feature>
<dbReference type="PANTHER" id="PTHR13906">
    <property type="entry name" value="PORCUPINE"/>
    <property type="match status" value="1"/>
</dbReference>
<keyword evidence="1" id="KW-0472">Membrane</keyword>
<evidence type="ECO:0000256" key="1">
    <source>
        <dbReference type="SAM" id="Phobius"/>
    </source>
</evidence>
<name>A0AAV2QC89_MEGNR</name>
<feature type="transmembrane region" description="Helical" evidence="1">
    <location>
        <begin position="98"/>
        <end position="116"/>
    </location>
</feature>
<gene>
    <name evidence="2" type="ORF">MNOR_LOCUS11196</name>
</gene>
<keyword evidence="1" id="KW-0812">Transmembrane</keyword>
<dbReference type="Proteomes" id="UP001497623">
    <property type="component" value="Unassembled WGS sequence"/>
</dbReference>
<feature type="transmembrane region" description="Helical" evidence="1">
    <location>
        <begin position="180"/>
        <end position="197"/>
    </location>
</feature>
<dbReference type="GO" id="GO:0005783">
    <property type="term" value="C:endoplasmic reticulum"/>
    <property type="evidence" value="ECO:0007669"/>
    <property type="project" value="TreeGrafter"/>
</dbReference>
<dbReference type="InterPro" id="IPR049941">
    <property type="entry name" value="LPLAT_7/PORCN-like"/>
</dbReference>
<feature type="transmembrane region" description="Helical" evidence="1">
    <location>
        <begin position="217"/>
        <end position="238"/>
    </location>
</feature>
<evidence type="ECO:0000313" key="2">
    <source>
        <dbReference type="EMBL" id="CAL4080129.1"/>
    </source>
</evidence>
<proteinExistence type="predicted"/>
<sequence>MWTVWFFVKLVIIIYFLEMLYCFSETFWMILDVAHNWVFAHKSLLQNPHTPYKIRYLEFSTFNLLSIDISYSSKIHYLKKDKGIMNCYPVPMPHVFKTARGIMGTLLALLLTYSMSSLFHGLNFQLGAVLLSLGIYTYTEHSLRQKLANAFSACILARPCQQNCQHHYQGHSWFSVSTNLFFGLLAMFHLAYLGVMFDSSSSQQETGYSMEHTIAKWAGLDFASHIVMFFMYIVNNILI</sequence>
<dbReference type="AlphaFoldDB" id="A0AAV2QC89"/>
<dbReference type="GO" id="GO:0061355">
    <property type="term" value="P:Wnt protein secretion"/>
    <property type="evidence" value="ECO:0007669"/>
    <property type="project" value="TreeGrafter"/>
</dbReference>
<dbReference type="GO" id="GO:1990698">
    <property type="term" value="F:palmitoleoyltransferase activity"/>
    <property type="evidence" value="ECO:0007669"/>
    <property type="project" value="TreeGrafter"/>
</dbReference>
<dbReference type="GO" id="GO:0030258">
    <property type="term" value="P:lipid modification"/>
    <property type="evidence" value="ECO:0007669"/>
    <property type="project" value="TreeGrafter"/>
</dbReference>
<evidence type="ECO:0000313" key="3">
    <source>
        <dbReference type="Proteomes" id="UP001497623"/>
    </source>
</evidence>
<comment type="caution">
    <text evidence="2">The sequence shown here is derived from an EMBL/GenBank/DDBJ whole genome shotgun (WGS) entry which is preliminary data.</text>
</comment>
<keyword evidence="1" id="KW-1133">Transmembrane helix</keyword>
<accession>A0AAV2QC89</accession>
<dbReference type="GO" id="GO:0017147">
    <property type="term" value="F:Wnt-protein binding"/>
    <property type="evidence" value="ECO:0007669"/>
    <property type="project" value="TreeGrafter"/>
</dbReference>
<dbReference type="PANTHER" id="PTHR13906:SF12">
    <property type="entry name" value="PROTEIN-SERINE O-PALMITOLEOYLTRANSFERASE PORCUPINE"/>
    <property type="match status" value="1"/>
</dbReference>
<keyword evidence="3" id="KW-1185">Reference proteome</keyword>